<organism evidence="1">
    <name type="scientific">marine metagenome</name>
    <dbReference type="NCBI Taxonomy" id="408172"/>
    <lineage>
        <taxon>unclassified sequences</taxon>
        <taxon>metagenomes</taxon>
        <taxon>ecological metagenomes</taxon>
    </lineage>
</organism>
<reference evidence="1" key="1">
    <citation type="submission" date="2018-05" db="EMBL/GenBank/DDBJ databases">
        <authorList>
            <person name="Lanie J.A."/>
            <person name="Ng W.-L."/>
            <person name="Kazmierczak K.M."/>
            <person name="Andrzejewski T.M."/>
            <person name="Davidsen T.M."/>
            <person name="Wayne K.J."/>
            <person name="Tettelin H."/>
            <person name="Glass J.I."/>
            <person name="Rusch D."/>
            <person name="Podicherti R."/>
            <person name="Tsui H.-C.T."/>
            <person name="Winkler M.E."/>
        </authorList>
    </citation>
    <scope>NUCLEOTIDE SEQUENCE</scope>
</reference>
<evidence type="ECO:0000313" key="1">
    <source>
        <dbReference type="EMBL" id="SVA32716.1"/>
    </source>
</evidence>
<protein>
    <submittedName>
        <fullName evidence="1">Uncharacterized protein</fullName>
    </submittedName>
</protein>
<sequence length="29" mass="3298">MRSYGSALIMTNKPTHRFSMTDGLILKDL</sequence>
<dbReference type="AlphaFoldDB" id="A0A381UX61"/>
<proteinExistence type="predicted"/>
<name>A0A381UX61_9ZZZZ</name>
<dbReference type="EMBL" id="UINC01007330">
    <property type="protein sequence ID" value="SVA32716.1"/>
    <property type="molecule type" value="Genomic_DNA"/>
</dbReference>
<accession>A0A381UX61</accession>
<gene>
    <name evidence="1" type="ORF">METZ01_LOCUS85570</name>
</gene>